<keyword evidence="11" id="KW-1185">Reference proteome</keyword>
<evidence type="ECO:0000256" key="7">
    <source>
        <dbReference type="ARBA" id="ARBA00023136"/>
    </source>
</evidence>
<keyword evidence="5" id="KW-1133">Transmembrane helix</keyword>
<dbReference type="GO" id="GO:0000139">
    <property type="term" value="C:Golgi membrane"/>
    <property type="evidence" value="ECO:0007669"/>
    <property type="project" value="UniProtKB-SubCell"/>
</dbReference>
<comment type="caution">
    <text evidence="10">The sequence shown here is derived from an EMBL/GenBank/DDBJ whole genome shotgun (WGS) entry which is preliminary data.</text>
</comment>
<feature type="compositionally biased region" description="Basic and acidic residues" evidence="9">
    <location>
        <begin position="219"/>
        <end position="228"/>
    </location>
</feature>
<keyword evidence="7" id="KW-0472">Membrane</keyword>
<evidence type="ECO:0000256" key="1">
    <source>
        <dbReference type="ARBA" id="ARBA00004323"/>
    </source>
</evidence>
<dbReference type="AlphaFoldDB" id="A0A812MWN6"/>
<feature type="non-terminal residue" evidence="10">
    <location>
        <position position="1"/>
    </location>
</feature>
<dbReference type="Pfam" id="PF03567">
    <property type="entry name" value="Sulfotransfer_2"/>
    <property type="match status" value="2"/>
</dbReference>
<feature type="compositionally biased region" description="Basic and acidic residues" evidence="9">
    <location>
        <begin position="253"/>
        <end position="262"/>
    </location>
</feature>
<keyword evidence="8" id="KW-0325">Glycoprotein</keyword>
<evidence type="ECO:0000256" key="3">
    <source>
        <dbReference type="ARBA" id="ARBA00022679"/>
    </source>
</evidence>
<comment type="subcellular location">
    <subcellularLocation>
        <location evidence="1">Golgi apparatus membrane</location>
        <topology evidence="1">Single-pass type II membrane protein</topology>
    </subcellularLocation>
</comment>
<dbReference type="Proteomes" id="UP000601435">
    <property type="component" value="Unassembled WGS sequence"/>
</dbReference>
<proteinExistence type="inferred from homology"/>
<evidence type="ECO:0000256" key="9">
    <source>
        <dbReference type="SAM" id="MobiDB-lite"/>
    </source>
</evidence>
<gene>
    <name evidence="10" type="ORF">SNEC2469_LOCUS6912</name>
</gene>
<feature type="compositionally biased region" description="Polar residues" evidence="9">
    <location>
        <begin position="200"/>
        <end position="217"/>
    </location>
</feature>
<evidence type="ECO:0000256" key="8">
    <source>
        <dbReference type="ARBA" id="ARBA00023180"/>
    </source>
</evidence>
<keyword evidence="6" id="KW-0333">Golgi apparatus</keyword>
<organism evidence="10 11">
    <name type="scientific">Symbiodinium necroappetens</name>
    <dbReference type="NCBI Taxonomy" id="1628268"/>
    <lineage>
        <taxon>Eukaryota</taxon>
        <taxon>Sar</taxon>
        <taxon>Alveolata</taxon>
        <taxon>Dinophyceae</taxon>
        <taxon>Suessiales</taxon>
        <taxon>Symbiodiniaceae</taxon>
        <taxon>Symbiodinium</taxon>
    </lineage>
</organism>
<evidence type="ECO:0000256" key="5">
    <source>
        <dbReference type="ARBA" id="ARBA00022989"/>
    </source>
</evidence>
<keyword evidence="3" id="KW-0808">Transferase</keyword>
<protein>
    <recommendedName>
        <fullName evidence="12">Sulfotransferase domain-containing protein</fullName>
    </recommendedName>
</protein>
<dbReference type="InterPro" id="IPR005331">
    <property type="entry name" value="Sulfotransferase"/>
</dbReference>
<comment type="similarity">
    <text evidence="2">Belongs to the sulfotransferase 2 family.</text>
</comment>
<keyword evidence="4" id="KW-0812">Transmembrane</keyword>
<dbReference type="OrthoDB" id="432792at2759"/>
<reference evidence="10" key="1">
    <citation type="submission" date="2021-02" db="EMBL/GenBank/DDBJ databases">
        <authorList>
            <person name="Dougan E. K."/>
            <person name="Rhodes N."/>
            <person name="Thang M."/>
            <person name="Chan C."/>
        </authorList>
    </citation>
    <scope>NUCLEOTIDE SEQUENCE</scope>
</reference>
<dbReference type="Gene3D" id="3.40.50.300">
    <property type="entry name" value="P-loop containing nucleotide triphosphate hydrolases"/>
    <property type="match status" value="1"/>
</dbReference>
<name>A0A812MWN6_9DINO</name>
<feature type="region of interest" description="Disordered" evidence="9">
    <location>
        <begin position="199"/>
        <end position="262"/>
    </location>
</feature>
<evidence type="ECO:0000313" key="11">
    <source>
        <dbReference type="Proteomes" id="UP000601435"/>
    </source>
</evidence>
<dbReference type="InterPro" id="IPR027417">
    <property type="entry name" value="P-loop_NTPase"/>
</dbReference>
<feature type="compositionally biased region" description="Polar residues" evidence="9">
    <location>
        <begin position="232"/>
        <end position="247"/>
    </location>
</feature>
<dbReference type="EMBL" id="CAJNJA010011916">
    <property type="protein sequence ID" value="CAE7283308.1"/>
    <property type="molecule type" value="Genomic_DNA"/>
</dbReference>
<dbReference type="GO" id="GO:0016051">
    <property type="term" value="P:carbohydrate biosynthetic process"/>
    <property type="evidence" value="ECO:0007669"/>
    <property type="project" value="InterPro"/>
</dbReference>
<accession>A0A812MWN6</accession>
<dbReference type="PANTHER" id="PTHR12137:SF54">
    <property type="entry name" value="CARBOHYDRATE SULFOTRANSFERASE"/>
    <property type="match status" value="1"/>
</dbReference>
<dbReference type="PANTHER" id="PTHR12137">
    <property type="entry name" value="CARBOHYDRATE SULFOTRANSFERASE"/>
    <property type="match status" value="1"/>
</dbReference>
<evidence type="ECO:0000256" key="2">
    <source>
        <dbReference type="ARBA" id="ARBA00006339"/>
    </source>
</evidence>
<evidence type="ECO:0000313" key="10">
    <source>
        <dbReference type="EMBL" id="CAE7283308.1"/>
    </source>
</evidence>
<evidence type="ECO:0008006" key="12">
    <source>
        <dbReference type="Google" id="ProtNLM"/>
    </source>
</evidence>
<dbReference type="InterPro" id="IPR018011">
    <property type="entry name" value="Carb_sulfotrans_8-10"/>
</dbReference>
<sequence>RNLAPGFRSFSMVRHPCERFISAFTYTLTVAPEPELRWHHKNIGARNLTAYVASSDFGGDVFWRFLHFQPQHSFLFFANKTFGVDLLLCQDNWTNSIQRLREYMKPTAIPPFRHTYARSTTHSKCSDFPNETRQRIEKAYAMDMCLFYPTDAPTACSGLSAQELTARYQTCKSRVSGKRMSSRDATCCHLERLPPRLRSQIRNTKWKINNHPNSTAGQRDPERSESKLHISTAASTSFQNSQCQSMALRSRRRKDEAGEAQSDHETLFPVLKAFDGSVINRAAYRQDFGQLSRKNKAIFVHVPKTGGSTIEDSRLFEDAQKFHNTKGHSEAEVLRGRAPSFRSFTMVRHPCERFVSAWTYVHTTDAPKPERQWYREHFGEGNLTTYVASKFFGSRTFHDFLHFMPQHKFVFFHNKTFGVDLLLCQDNWTRSIERLREYLKPVVVPAEIDGRHTLKTTHSKCSDLPNETRQRIEKAFSLDMCVFYPADAPTACSGLSPQVRDAAAEASCKLLKVCWMYFLRYAESRRLMKLYRSWADVHWLRSRLTAAWQAWLQWFRKRGKVVAMRSAPQLLAAWRWLRVHAACSAHGQFMRRPQLPIDAAVAPWQPVAAELLFGPAPFDVHPHHMQAMQQSLLILFRSALLKKIFGSWLTEAAKTAGFSRRALERHRCCWLHAWKAQASVGRQLRDRQQSLVAKRVGRSRLLALQSWRMRSQQRVQQRQRVRDFNVAIRRRTGRRFLAAWLRLQRDEAFARRAQQRRLRCKFQAWVAQWQNNRQEKALLHLSALCLRRRSLQGGLHALRLQVQRQARRRAHHKVLDRAAAARHQLLEACWAALVNHAEQQRLRKLYQSWADVHRLRAMLATSWQAWLSWFRKRGKVVAMHSAPQLLAAWRWLRVHTACSGHGQRVCRLQLPDAAAASPWQPVAAELLFGPAPFDVHPHHMQAVQPALLVLFASALLKKIMLSWLAQVHDMAVLLEQAQQGALRRCIRGWQALSIFCRRRRVHESAVAVAQERGSQLFDEWKQSCGAQMLTAWAEAARSMAMQETRRLLQADDIRRRSRRKAAGRAFAEWSTAVRVRCEAANAARIRKVFASWHLAVQEQALLQKYLQECASVTLQGSDRIAQTTRPSDLEQVYREMAELRWD</sequence>
<feature type="non-terminal residue" evidence="10">
    <location>
        <position position="1142"/>
    </location>
</feature>
<evidence type="ECO:0000256" key="6">
    <source>
        <dbReference type="ARBA" id="ARBA00023034"/>
    </source>
</evidence>
<dbReference type="GO" id="GO:0008146">
    <property type="term" value="F:sulfotransferase activity"/>
    <property type="evidence" value="ECO:0007669"/>
    <property type="project" value="InterPro"/>
</dbReference>
<evidence type="ECO:0000256" key="4">
    <source>
        <dbReference type="ARBA" id="ARBA00022692"/>
    </source>
</evidence>